<keyword evidence="6" id="KW-1185">Reference proteome</keyword>
<reference evidence="5 6" key="1">
    <citation type="submission" date="2019-08" db="EMBL/GenBank/DDBJ databases">
        <title>Complete genome sequence of Thermosulfurimonas marina SU872T, an anaerobic thermophilic chemolithoautotrophic bacterium isolated from a shallow marine hydrothermal vent.</title>
        <authorList>
            <person name="Allioux M."/>
            <person name="Jebbar M."/>
            <person name="Slobodkina G."/>
            <person name="Slobodkin A."/>
            <person name="Moalic Y."/>
            <person name="Frolova A."/>
            <person name="Shao Z."/>
            <person name="Alain K."/>
        </authorList>
    </citation>
    <scope>NUCLEOTIDE SEQUENCE [LARGE SCALE GENOMIC DNA]</scope>
    <source>
        <strain evidence="5 6">SU872</strain>
    </source>
</reference>
<dbReference type="InterPro" id="IPR003695">
    <property type="entry name" value="Ppx_GppA_N"/>
</dbReference>
<sequence>MKKRDLALRLSVHFPDLRRKDLEALVEAAFEEMTQALLEDRPLEFRGFGRLEVHHGRERLFVNPKNQKTYHVRGNRRVVFKVGKDLQERLNRPPRAVLDLGTQTFRLALGKGEGRGLRVIFRHRVNVRLGEGFREGKLSPQAIQRGLATLAEFRKILDHLGVEQVQAVGTAILREAQNAEDFHREARRLGFAIRPIPGEEEAELVLKGVLHGLKLADPFFLVDAGGGSTEVSLVREGRRIWGVSLPFGAVKLRERFVRDYPLTREEFQGLRNYLVREFQNLRPPEIPSRFVACGGTASLLAALDLRLAYYLPEKLHGHRLPLERVQALVDHLRGLSLSKIARLRGMERGREDIALPGILIYEQLMRHFGLKELLVSEWGLLEGLLLSF</sequence>
<comment type="similarity">
    <text evidence="1 3">Belongs to the bacterial histone-like protein family.</text>
</comment>
<evidence type="ECO:0000256" key="1">
    <source>
        <dbReference type="ARBA" id="ARBA00010529"/>
    </source>
</evidence>
<dbReference type="CDD" id="cd24054">
    <property type="entry name" value="ASKHA_NBD_AaPPX-GppA_MtPPX2-like"/>
    <property type="match status" value="1"/>
</dbReference>
<dbReference type="Gene3D" id="3.30.420.150">
    <property type="entry name" value="Exopolyphosphatase. Domain 2"/>
    <property type="match status" value="1"/>
</dbReference>
<dbReference type="Pfam" id="PF02541">
    <property type="entry name" value="Ppx-GppA"/>
    <property type="match status" value="1"/>
</dbReference>
<dbReference type="CDD" id="cd13836">
    <property type="entry name" value="IHF_B"/>
    <property type="match status" value="1"/>
</dbReference>
<dbReference type="Proteomes" id="UP000501253">
    <property type="component" value="Chromosome"/>
</dbReference>
<dbReference type="InterPro" id="IPR050273">
    <property type="entry name" value="GppA/Ppx_hydrolase"/>
</dbReference>
<gene>
    <name evidence="5" type="ORF">FVE67_08860</name>
</gene>
<dbReference type="PANTHER" id="PTHR30005">
    <property type="entry name" value="EXOPOLYPHOSPHATASE"/>
    <property type="match status" value="1"/>
</dbReference>
<dbReference type="GO" id="GO:0030527">
    <property type="term" value="F:structural constituent of chromatin"/>
    <property type="evidence" value="ECO:0007669"/>
    <property type="project" value="InterPro"/>
</dbReference>
<feature type="domain" description="Ppx/GppA phosphatase N-terminal" evidence="4">
    <location>
        <begin position="115"/>
        <end position="387"/>
    </location>
</feature>
<dbReference type="SUPFAM" id="SSF53067">
    <property type="entry name" value="Actin-like ATPase domain"/>
    <property type="match status" value="2"/>
</dbReference>
<dbReference type="SMART" id="SM00411">
    <property type="entry name" value="BHL"/>
    <property type="match status" value="1"/>
</dbReference>
<dbReference type="GO" id="GO:0016462">
    <property type="term" value="F:pyrophosphatase activity"/>
    <property type="evidence" value="ECO:0007669"/>
    <property type="project" value="TreeGrafter"/>
</dbReference>
<keyword evidence="2" id="KW-0238">DNA-binding</keyword>
<organism evidence="5 6">
    <name type="scientific">Thermosulfurimonas marina</name>
    <dbReference type="NCBI Taxonomy" id="2047767"/>
    <lineage>
        <taxon>Bacteria</taxon>
        <taxon>Pseudomonadati</taxon>
        <taxon>Thermodesulfobacteriota</taxon>
        <taxon>Thermodesulfobacteria</taxon>
        <taxon>Thermodesulfobacteriales</taxon>
        <taxon>Thermodesulfobacteriaceae</taxon>
        <taxon>Thermosulfurimonas</taxon>
    </lineage>
</organism>
<evidence type="ECO:0000313" key="5">
    <source>
        <dbReference type="EMBL" id="QJA06892.1"/>
    </source>
</evidence>
<dbReference type="EMBL" id="CP042909">
    <property type="protein sequence ID" value="QJA06892.1"/>
    <property type="molecule type" value="Genomic_DNA"/>
</dbReference>
<evidence type="ECO:0000259" key="4">
    <source>
        <dbReference type="Pfam" id="PF02541"/>
    </source>
</evidence>
<dbReference type="Pfam" id="PF00216">
    <property type="entry name" value="Bac_DNA_binding"/>
    <property type="match status" value="1"/>
</dbReference>
<dbReference type="RefSeq" id="WP_168720240.1">
    <property type="nucleotide sequence ID" value="NZ_CP042909.1"/>
</dbReference>
<dbReference type="PANTHER" id="PTHR30005:SF0">
    <property type="entry name" value="RETROGRADE REGULATION PROTEIN 2"/>
    <property type="match status" value="1"/>
</dbReference>
<protein>
    <recommendedName>
        <fullName evidence="4">Ppx/GppA phosphatase N-terminal domain-containing protein</fullName>
    </recommendedName>
</protein>
<dbReference type="InterPro" id="IPR000119">
    <property type="entry name" value="Hist_DNA-bd"/>
</dbReference>
<evidence type="ECO:0000313" key="6">
    <source>
        <dbReference type="Proteomes" id="UP000501253"/>
    </source>
</evidence>
<accession>A0A6H1WUL6</accession>
<evidence type="ECO:0000256" key="2">
    <source>
        <dbReference type="ARBA" id="ARBA00023125"/>
    </source>
</evidence>
<proteinExistence type="inferred from homology"/>
<dbReference type="Gene3D" id="4.10.520.10">
    <property type="entry name" value="IHF-like DNA-binding proteins"/>
    <property type="match status" value="1"/>
</dbReference>
<dbReference type="InterPro" id="IPR010992">
    <property type="entry name" value="IHF-like_DNA-bd_dom_sf"/>
</dbReference>
<dbReference type="GO" id="GO:0003677">
    <property type="term" value="F:DNA binding"/>
    <property type="evidence" value="ECO:0007669"/>
    <property type="project" value="UniProtKB-KW"/>
</dbReference>
<name>A0A6H1WUL6_9BACT</name>
<evidence type="ECO:0000256" key="3">
    <source>
        <dbReference type="RuleBase" id="RU003939"/>
    </source>
</evidence>
<dbReference type="SUPFAM" id="SSF47729">
    <property type="entry name" value="IHF-like DNA-binding proteins"/>
    <property type="match status" value="1"/>
</dbReference>
<dbReference type="AlphaFoldDB" id="A0A6H1WUL6"/>
<dbReference type="Gene3D" id="3.30.420.40">
    <property type="match status" value="1"/>
</dbReference>
<dbReference type="InterPro" id="IPR043129">
    <property type="entry name" value="ATPase_NBD"/>
</dbReference>
<dbReference type="KEGG" id="tmai:FVE67_08860"/>